<feature type="compositionally biased region" description="Polar residues" evidence="1">
    <location>
        <begin position="334"/>
        <end position="353"/>
    </location>
</feature>
<feature type="compositionally biased region" description="Basic residues" evidence="1">
    <location>
        <begin position="404"/>
        <end position="413"/>
    </location>
</feature>
<feature type="compositionally biased region" description="Acidic residues" evidence="1">
    <location>
        <begin position="360"/>
        <end position="370"/>
    </location>
</feature>
<gene>
    <name evidence="2" type="ORF">X797_008318</name>
</gene>
<feature type="region of interest" description="Disordered" evidence="1">
    <location>
        <begin position="255"/>
        <end position="278"/>
    </location>
</feature>
<dbReference type="AlphaFoldDB" id="A0A014P752"/>
<feature type="region of interest" description="Disordered" evidence="1">
    <location>
        <begin position="204"/>
        <end position="230"/>
    </location>
</feature>
<feature type="compositionally biased region" description="Basic and acidic residues" evidence="1">
    <location>
        <begin position="262"/>
        <end position="278"/>
    </location>
</feature>
<dbReference type="EMBL" id="JELW01000025">
    <property type="protein sequence ID" value="EXU98604.1"/>
    <property type="molecule type" value="Genomic_DNA"/>
</dbReference>
<feature type="compositionally biased region" description="Low complexity" evidence="1">
    <location>
        <begin position="390"/>
        <end position="403"/>
    </location>
</feature>
<name>A0A014P752_9HYPO</name>
<proteinExistence type="predicted"/>
<feature type="region of interest" description="Disordered" evidence="1">
    <location>
        <begin position="298"/>
        <end position="489"/>
    </location>
</feature>
<reference evidence="2 3" key="1">
    <citation type="submission" date="2014-02" db="EMBL/GenBank/DDBJ databases">
        <title>The genome sequence of the entomopathogenic fungus Metarhizium robertsii ARSEF 2575.</title>
        <authorList>
            <person name="Giuliano Garisto Donzelli B."/>
            <person name="Roe B.A."/>
            <person name="Macmil S.L."/>
            <person name="Krasnoff S.B."/>
            <person name="Gibson D.M."/>
        </authorList>
    </citation>
    <scope>NUCLEOTIDE SEQUENCE [LARGE SCALE GENOMIC DNA]</scope>
    <source>
        <strain evidence="2 3">ARSEF 2575</strain>
    </source>
</reference>
<feature type="compositionally biased region" description="Basic and acidic residues" evidence="1">
    <location>
        <begin position="312"/>
        <end position="328"/>
    </location>
</feature>
<organism evidence="2 3">
    <name type="scientific">Metarhizium robertsii</name>
    <dbReference type="NCBI Taxonomy" id="568076"/>
    <lineage>
        <taxon>Eukaryota</taxon>
        <taxon>Fungi</taxon>
        <taxon>Dikarya</taxon>
        <taxon>Ascomycota</taxon>
        <taxon>Pezizomycotina</taxon>
        <taxon>Sordariomycetes</taxon>
        <taxon>Hypocreomycetidae</taxon>
        <taxon>Hypocreales</taxon>
        <taxon>Clavicipitaceae</taxon>
        <taxon>Metarhizium</taxon>
    </lineage>
</organism>
<dbReference type="HOGENOM" id="CLU_022827_0_0_1"/>
<accession>A0A014P752</accession>
<evidence type="ECO:0000313" key="2">
    <source>
        <dbReference type="EMBL" id="EXU98604.1"/>
    </source>
</evidence>
<evidence type="ECO:0000313" key="3">
    <source>
        <dbReference type="Proteomes" id="UP000030151"/>
    </source>
</evidence>
<dbReference type="eggNOG" id="ENOG502SIQW">
    <property type="taxonomic scope" value="Eukaryota"/>
</dbReference>
<feature type="region of interest" description="Disordered" evidence="1">
    <location>
        <begin position="504"/>
        <end position="523"/>
    </location>
</feature>
<evidence type="ECO:0000256" key="1">
    <source>
        <dbReference type="SAM" id="MobiDB-lite"/>
    </source>
</evidence>
<sequence>MGSNSNERLARIHELELLRQDALHKTESITRDEEARLLQLRLLTMRDENASLREKLGQKDFKISTLIRDSDQIKIDLDDSRQIIRAQEARLKKQDVDRASLKAEIEEALNGTMQDSGKAMQEKFALTRELNRIKPELEHLQSQLTSFQATVAERNDLRRQLDSLEVELENEKRSKLRLQSRDDDAATTELKSRLEKAEQKLAAEKREREKMKKEHERELASANAENERLEERISDLKEKSKALQSELKGVKEQLEDAQSELVCDKPHVLPRGGEEKPRKAVALTADVGKKRRAAAEMNFESITIQTPGNDIVARERPTRKRGADKSTVGEKSAFSVTPFLNRNKSLTDESGQESSHDVSAEADPDPVPDEPADHGPPSESEDEEEPAPKPKVSFKSTVSFKSPAKPKKTRGRPPKAAPAPLAESTPAKTNRVMKTRGTPKVKSIPDISVEKSADNSTSTDQENVPIAASKKATSVLQSKAPEGEVKKKKRKLLGAANATLFDDDDGEAIAKPKPQPATGRRTRTVLGGGVRNAFAAGSSFSPLKRDRRGVNASFLA</sequence>
<protein>
    <submittedName>
        <fullName evidence="2">Chromosome segregation ATPase-like protein</fullName>
    </submittedName>
</protein>
<dbReference type="OrthoDB" id="20105at2759"/>
<dbReference type="Proteomes" id="UP000030151">
    <property type="component" value="Unassembled WGS sequence"/>
</dbReference>
<comment type="caution">
    <text evidence="2">The sequence shown here is derived from an EMBL/GenBank/DDBJ whole genome shotgun (WGS) entry which is preliminary data.</text>
</comment>